<dbReference type="PROSITE" id="PS51707">
    <property type="entry name" value="CYTH"/>
    <property type="match status" value="1"/>
</dbReference>
<dbReference type="InterPro" id="IPR039013">
    <property type="entry name" value="YgiF"/>
</dbReference>
<dbReference type="CDD" id="cd07756">
    <property type="entry name" value="CYTH-like_Pase_CHAD"/>
    <property type="match status" value="1"/>
</dbReference>
<dbReference type="SUPFAM" id="SSF55154">
    <property type="entry name" value="CYTH-like phosphatases"/>
    <property type="match status" value="1"/>
</dbReference>
<gene>
    <name evidence="2" type="ORF">ALP84_02564</name>
</gene>
<accession>A0A3M4W161</accession>
<dbReference type="SMART" id="SM01118">
    <property type="entry name" value="CYTH"/>
    <property type="match status" value="1"/>
</dbReference>
<organism evidence="2 3">
    <name type="scientific">Pseudomonas cichorii</name>
    <dbReference type="NCBI Taxonomy" id="36746"/>
    <lineage>
        <taxon>Bacteria</taxon>
        <taxon>Pseudomonadati</taxon>
        <taxon>Pseudomonadota</taxon>
        <taxon>Gammaproteobacteria</taxon>
        <taxon>Pseudomonadales</taxon>
        <taxon>Pseudomonadaceae</taxon>
        <taxon>Pseudomonas</taxon>
    </lineage>
</organism>
<dbReference type="Pfam" id="PF01928">
    <property type="entry name" value="CYTH"/>
    <property type="match status" value="1"/>
</dbReference>
<dbReference type="AlphaFoldDB" id="A0A3M4W161"/>
<evidence type="ECO:0000313" key="2">
    <source>
        <dbReference type="EMBL" id="RMR57766.1"/>
    </source>
</evidence>
<dbReference type="PANTHER" id="PTHR39569:SF1">
    <property type="entry name" value="INORGANIC TRIPHOSPHATASE"/>
    <property type="match status" value="1"/>
</dbReference>
<reference evidence="2 3" key="1">
    <citation type="submission" date="2018-08" db="EMBL/GenBank/DDBJ databases">
        <title>Recombination of ecologically and evolutionarily significant loci maintains genetic cohesion in the Pseudomonas syringae species complex.</title>
        <authorList>
            <person name="Dillon M."/>
            <person name="Thakur S."/>
            <person name="Almeida R.N.D."/>
            <person name="Weir B.S."/>
            <person name="Guttman D.S."/>
        </authorList>
    </citation>
    <scope>NUCLEOTIDE SEQUENCE [LARGE SCALE GENOMIC DNA]</scope>
    <source>
        <strain evidence="2 3">ICMP 6917</strain>
    </source>
</reference>
<dbReference type="Gene3D" id="2.40.320.10">
    <property type="entry name" value="Hypothetical Protein Pfu-838710-001"/>
    <property type="match status" value="1"/>
</dbReference>
<evidence type="ECO:0000313" key="3">
    <source>
        <dbReference type="Proteomes" id="UP000278332"/>
    </source>
</evidence>
<dbReference type="Proteomes" id="UP000278332">
    <property type="component" value="Unassembled WGS sequence"/>
</dbReference>
<name>A0A3M4W161_PSECI</name>
<dbReference type="GO" id="GO:0050355">
    <property type="term" value="F:inorganic triphosphate phosphatase activity"/>
    <property type="evidence" value="ECO:0007669"/>
    <property type="project" value="InterPro"/>
</dbReference>
<dbReference type="EMBL" id="RBRY01000080">
    <property type="protein sequence ID" value="RMR57766.1"/>
    <property type="molecule type" value="Genomic_DNA"/>
</dbReference>
<protein>
    <submittedName>
        <fullName evidence="2">Adenylate cye</fullName>
    </submittedName>
</protein>
<dbReference type="PANTHER" id="PTHR39569">
    <property type="entry name" value="INORGANIC TRIPHOSPHATASE"/>
    <property type="match status" value="1"/>
</dbReference>
<dbReference type="GO" id="GO:0046872">
    <property type="term" value="F:metal ion binding"/>
    <property type="evidence" value="ECO:0007669"/>
    <property type="project" value="TreeGrafter"/>
</dbReference>
<sequence>MDFPAMQKETEIKLRVSRETLVALREHPLLKKRNKSGWERIELSNQYFDTPERDLAKAKVALRIRRDGDQIIQTMKTRGQSVAGLSERNEFNWDLPKAKLDLKKLEGDCWPEQLADLDKKTIKPLFTTDFIREKAEISWGRGKTKVVIEAALDLGQVVAGKQKEEICELELELREGESAALLELAAELAATLPLMPCDISKAERGYRLFDANSYSLSLPAPKLDAETPLDDAYAALAWHLLGSSQRLAEQYRFNGHWRLLQEWVELLGELRSLTSSLGQAAPRASTAQLRTALDALLEDWRPLVQAGQEDEDVRGAAHEQFLDELLDTRWGEFSLNTSRWLLNRSWTAERSNRGNRQGAALLASWLPRLLADEATALQLGRYQQQPEDLAEQLPRIERIQAWLHWARGALDLPELDRLYGELNKLEQLAHQDISDEVLDARVHQALTVFQSRAWKVLLRM</sequence>
<comment type="caution">
    <text evidence="2">The sequence shown here is derived from an EMBL/GenBank/DDBJ whole genome shotgun (WGS) entry which is preliminary data.</text>
</comment>
<proteinExistence type="predicted"/>
<dbReference type="InterPro" id="IPR023577">
    <property type="entry name" value="CYTH_domain"/>
</dbReference>
<evidence type="ECO:0000259" key="1">
    <source>
        <dbReference type="PROSITE" id="PS51707"/>
    </source>
</evidence>
<feature type="domain" description="CYTH" evidence="1">
    <location>
        <begin position="7"/>
        <end position="212"/>
    </location>
</feature>
<dbReference type="InterPro" id="IPR033469">
    <property type="entry name" value="CYTH-like_dom_sf"/>
</dbReference>